<comment type="caution">
    <text evidence="1">The sequence shown here is derived from an EMBL/GenBank/DDBJ whole genome shotgun (WGS) entry which is preliminary data.</text>
</comment>
<reference evidence="2" key="1">
    <citation type="journal article" date="2019" name="Int. J. Syst. Evol. Microbiol.">
        <title>The Global Catalogue of Microorganisms (GCM) 10K type strain sequencing project: providing services to taxonomists for standard genome sequencing and annotation.</title>
        <authorList>
            <consortium name="The Broad Institute Genomics Platform"/>
            <consortium name="The Broad Institute Genome Sequencing Center for Infectious Disease"/>
            <person name="Wu L."/>
            <person name="Ma J."/>
        </authorList>
    </citation>
    <scope>NUCLEOTIDE SEQUENCE [LARGE SCALE GENOMIC DNA]</scope>
    <source>
        <strain evidence="2">JCM 17068</strain>
    </source>
</reference>
<evidence type="ECO:0000313" key="1">
    <source>
        <dbReference type="EMBL" id="GAA4056138.1"/>
    </source>
</evidence>
<accession>A0ABP7UZA2</accession>
<dbReference type="EMBL" id="BAABCS010000020">
    <property type="protein sequence ID" value="GAA4056138.1"/>
    <property type="molecule type" value="Genomic_DNA"/>
</dbReference>
<dbReference type="Pfam" id="PF14066">
    <property type="entry name" value="DUF4256"/>
    <property type="match status" value="1"/>
</dbReference>
<keyword evidence="2" id="KW-1185">Reference proteome</keyword>
<evidence type="ECO:0000313" key="2">
    <source>
        <dbReference type="Proteomes" id="UP001500426"/>
    </source>
</evidence>
<dbReference type="InterPro" id="IPR025352">
    <property type="entry name" value="DUF4256"/>
</dbReference>
<dbReference type="Proteomes" id="UP001500426">
    <property type="component" value="Unassembled WGS sequence"/>
</dbReference>
<gene>
    <name evidence="1" type="ORF">GCM10022388_23410</name>
</gene>
<name>A0ABP7UZA2_9FLAO</name>
<sequence>MSKNQLSPTQQSELLAILKKRFEKHPNRHHGLEWSKIQEKLEANPNKLWSLNEMERTEGEPDVVDYDKEMDEYVFYDCATETPKGRRSLCYDKEALEARKEFKPENNVIDTATSMGIELLSEDEYRYLQQLGKFDLKTSSWIKTPSKIRQLGGALFADFRYETVFIYHNGAQSYYAVRGFRGSLRV</sequence>
<organism evidence="1 2">
    <name type="scientific">Flavobacterium chungnamense</name>
    <dbReference type="NCBI Taxonomy" id="706182"/>
    <lineage>
        <taxon>Bacteria</taxon>
        <taxon>Pseudomonadati</taxon>
        <taxon>Bacteroidota</taxon>
        <taxon>Flavobacteriia</taxon>
        <taxon>Flavobacteriales</taxon>
        <taxon>Flavobacteriaceae</taxon>
        <taxon>Flavobacterium</taxon>
    </lineage>
</organism>
<proteinExistence type="predicted"/>
<dbReference type="RefSeq" id="WP_345094806.1">
    <property type="nucleotide sequence ID" value="NZ_BAABCS010000020.1"/>
</dbReference>
<protein>
    <submittedName>
        <fullName evidence="1">DUF4256 domain-containing protein</fullName>
    </submittedName>
</protein>